<feature type="domain" description="Alpha-D-phosphohexomutase alpha/beta/alpha" evidence="10">
    <location>
        <begin position="21"/>
        <end position="92"/>
    </location>
</feature>
<evidence type="ECO:0000256" key="1">
    <source>
        <dbReference type="ARBA" id="ARBA00000586"/>
    </source>
</evidence>
<dbReference type="RefSeq" id="WP_092999009.1">
    <property type="nucleotide sequence ID" value="NZ_FMWD01000014.1"/>
</dbReference>
<protein>
    <recommendedName>
        <fullName evidence="5">phosphomannomutase</fullName>
        <ecNumber evidence="5">5.4.2.8</ecNumber>
    </recommendedName>
</protein>
<dbReference type="STRING" id="415747.SAMN03097708_03111"/>
<reference evidence="11 12" key="1">
    <citation type="submission" date="2016-10" db="EMBL/GenBank/DDBJ databases">
        <authorList>
            <person name="de Groot N.N."/>
        </authorList>
    </citation>
    <scope>NUCLEOTIDE SEQUENCE [LARGE SCALE GENOMIC DNA]</scope>
    <source>
        <strain evidence="11 12">HLD2</strain>
    </source>
</reference>
<evidence type="ECO:0000256" key="7">
    <source>
        <dbReference type="ARBA" id="ARBA00022723"/>
    </source>
</evidence>
<gene>
    <name evidence="11" type="ORF">SAMN03097708_03111</name>
</gene>
<dbReference type="InterPro" id="IPR005844">
    <property type="entry name" value="A-D-PHexomutase_a/b/a-I"/>
</dbReference>
<dbReference type="Gene3D" id="3.40.120.10">
    <property type="entry name" value="Alpha-D-Glucose-1,6-Bisphosphate, subunit A, domain 3"/>
    <property type="match status" value="1"/>
</dbReference>
<comment type="similarity">
    <text evidence="4">Belongs to the phosphohexose mutase family.</text>
</comment>
<dbReference type="EMBL" id="FMWD01000014">
    <property type="protein sequence ID" value="SCZ67263.1"/>
    <property type="molecule type" value="Genomic_DNA"/>
</dbReference>
<keyword evidence="7" id="KW-0479">Metal-binding</keyword>
<dbReference type="PANTHER" id="PTHR43771">
    <property type="entry name" value="PHOSPHOMANNOMUTASE"/>
    <property type="match status" value="1"/>
</dbReference>
<keyword evidence="12" id="KW-1185">Reference proteome</keyword>
<comment type="catalytic activity">
    <reaction evidence="1">
        <text>alpha-D-mannose 1-phosphate = D-mannose 6-phosphate</text>
        <dbReference type="Rhea" id="RHEA:11140"/>
        <dbReference type="ChEBI" id="CHEBI:58409"/>
        <dbReference type="ChEBI" id="CHEBI:58735"/>
        <dbReference type="EC" id="5.4.2.8"/>
    </reaction>
</comment>
<dbReference type="SUPFAM" id="SSF53738">
    <property type="entry name" value="Phosphoglucomutase, first 3 domains"/>
    <property type="match status" value="1"/>
</dbReference>
<dbReference type="InterPro" id="IPR016066">
    <property type="entry name" value="A-D-PHexomutase_CS"/>
</dbReference>
<evidence type="ECO:0000256" key="9">
    <source>
        <dbReference type="ARBA" id="ARBA00023235"/>
    </source>
</evidence>
<dbReference type="GO" id="GO:0000287">
    <property type="term" value="F:magnesium ion binding"/>
    <property type="evidence" value="ECO:0007669"/>
    <property type="project" value="InterPro"/>
</dbReference>
<comment type="cofactor">
    <cofactor evidence="2">
        <name>Mg(2+)</name>
        <dbReference type="ChEBI" id="CHEBI:18420"/>
    </cofactor>
</comment>
<sequence>MDSYLLRPAVVSLKEKGLFVRRANDAGVDTLDIGLCGTEMVYFAAARCGMGGGIMVTASHNPMDYNGMKLVREEARPVSSNTGLRDIEALVASGPLSEPSPQKRGTDTQVGVMEDYAAKVLSCRVGRSQTSAPGRQCR</sequence>
<evidence type="ECO:0000313" key="12">
    <source>
        <dbReference type="Proteomes" id="UP000199648"/>
    </source>
</evidence>
<dbReference type="OrthoDB" id="9803322at2"/>
<evidence type="ECO:0000256" key="5">
    <source>
        <dbReference type="ARBA" id="ARBA00012730"/>
    </source>
</evidence>
<dbReference type="EC" id="5.4.2.8" evidence="5"/>
<accession>A0A1G5QZM5</accession>
<name>A0A1G5QZM5_9GAMM</name>
<keyword evidence="8" id="KW-0460">Magnesium</keyword>
<evidence type="ECO:0000313" key="11">
    <source>
        <dbReference type="EMBL" id="SCZ67263.1"/>
    </source>
</evidence>
<evidence type="ECO:0000256" key="3">
    <source>
        <dbReference type="ARBA" id="ARBA00004699"/>
    </source>
</evidence>
<dbReference type="PROSITE" id="PS00710">
    <property type="entry name" value="PGM_PMM"/>
    <property type="match status" value="1"/>
</dbReference>
<dbReference type="AlphaFoldDB" id="A0A1G5QZM5"/>
<dbReference type="Pfam" id="PF02878">
    <property type="entry name" value="PGM_PMM_I"/>
    <property type="match status" value="1"/>
</dbReference>
<keyword evidence="9" id="KW-0413">Isomerase</keyword>
<organism evidence="11 12">
    <name type="scientific">Thiohalomonas denitrificans</name>
    <dbReference type="NCBI Taxonomy" id="415747"/>
    <lineage>
        <taxon>Bacteria</taxon>
        <taxon>Pseudomonadati</taxon>
        <taxon>Pseudomonadota</taxon>
        <taxon>Gammaproteobacteria</taxon>
        <taxon>Thiohalomonadales</taxon>
        <taxon>Thiohalomonadaceae</taxon>
        <taxon>Thiohalomonas</taxon>
    </lineage>
</organism>
<evidence type="ECO:0000256" key="6">
    <source>
        <dbReference type="ARBA" id="ARBA00022553"/>
    </source>
</evidence>
<proteinExistence type="inferred from homology"/>
<evidence type="ECO:0000259" key="10">
    <source>
        <dbReference type="Pfam" id="PF02878"/>
    </source>
</evidence>
<dbReference type="PANTHER" id="PTHR43771:SF1">
    <property type="entry name" value="PHOSPHOMANNOMUTASE"/>
    <property type="match status" value="1"/>
</dbReference>
<dbReference type="GO" id="GO:0004615">
    <property type="term" value="F:phosphomannomutase activity"/>
    <property type="evidence" value="ECO:0007669"/>
    <property type="project" value="UniProtKB-EC"/>
</dbReference>
<dbReference type="InterPro" id="IPR016055">
    <property type="entry name" value="A-D-PHexomutase_a/b/a-I/II/III"/>
</dbReference>
<keyword evidence="6" id="KW-0597">Phosphoprotein</keyword>
<evidence type="ECO:0000256" key="4">
    <source>
        <dbReference type="ARBA" id="ARBA00010231"/>
    </source>
</evidence>
<evidence type="ECO:0000256" key="8">
    <source>
        <dbReference type="ARBA" id="ARBA00022842"/>
    </source>
</evidence>
<dbReference type="Proteomes" id="UP000199648">
    <property type="component" value="Unassembled WGS sequence"/>
</dbReference>
<evidence type="ECO:0000256" key="2">
    <source>
        <dbReference type="ARBA" id="ARBA00001946"/>
    </source>
</evidence>
<dbReference type="GO" id="GO:0005975">
    <property type="term" value="P:carbohydrate metabolic process"/>
    <property type="evidence" value="ECO:0007669"/>
    <property type="project" value="InterPro"/>
</dbReference>
<comment type="pathway">
    <text evidence="3">Nucleotide-sugar biosynthesis; GDP-alpha-D-mannose biosynthesis; alpha-D-mannose 1-phosphate from D-fructose 6-phosphate: step 2/2.</text>
</comment>